<dbReference type="HOGENOM" id="CLU_1848154_0_0_1"/>
<evidence type="ECO:0000313" key="3">
    <source>
        <dbReference type="Proteomes" id="UP000026960"/>
    </source>
</evidence>
<keyword evidence="1" id="KW-0472">Membrane</keyword>
<dbReference type="AlphaFoldDB" id="A0A0D3HMD8"/>
<dbReference type="Gramene" id="OBART11G15170.1">
    <property type="protein sequence ID" value="OBART11G15170.1"/>
    <property type="gene ID" value="OBART11G15170"/>
</dbReference>
<keyword evidence="1" id="KW-0812">Transmembrane</keyword>
<dbReference type="EnsemblPlants" id="OBART11G15170.1">
    <property type="protein sequence ID" value="OBART11G15170.1"/>
    <property type="gene ID" value="OBART11G15170"/>
</dbReference>
<keyword evidence="3" id="KW-1185">Reference proteome</keyword>
<accession>A0A0D3HMD8</accession>
<proteinExistence type="predicted"/>
<evidence type="ECO:0000313" key="2">
    <source>
        <dbReference type="EnsemblPlants" id="OBART11G15170.1"/>
    </source>
</evidence>
<reference evidence="2" key="2">
    <citation type="submission" date="2015-03" db="UniProtKB">
        <authorList>
            <consortium name="EnsemblPlants"/>
        </authorList>
    </citation>
    <scope>IDENTIFICATION</scope>
</reference>
<dbReference type="Proteomes" id="UP000026960">
    <property type="component" value="Chromosome 11"/>
</dbReference>
<evidence type="ECO:0000256" key="1">
    <source>
        <dbReference type="SAM" id="Phobius"/>
    </source>
</evidence>
<sequence length="139" mass="15233">MDRWSRRLDRNRSGGIAASHLVVEWLRICQLPVHIRAGDEGAHVWCSRRMGWWSRRVDRNRSGGIAALDLLAEWLQICQLPVQIKAGDEGANIGGRGGGRSALAACASGLAVAPMVHILFIVDGLAMMTLTPRHPPLHD</sequence>
<organism evidence="2">
    <name type="scientific">Oryza barthii</name>
    <dbReference type="NCBI Taxonomy" id="65489"/>
    <lineage>
        <taxon>Eukaryota</taxon>
        <taxon>Viridiplantae</taxon>
        <taxon>Streptophyta</taxon>
        <taxon>Embryophyta</taxon>
        <taxon>Tracheophyta</taxon>
        <taxon>Spermatophyta</taxon>
        <taxon>Magnoliopsida</taxon>
        <taxon>Liliopsida</taxon>
        <taxon>Poales</taxon>
        <taxon>Poaceae</taxon>
        <taxon>BOP clade</taxon>
        <taxon>Oryzoideae</taxon>
        <taxon>Oryzeae</taxon>
        <taxon>Oryzinae</taxon>
        <taxon>Oryza</taxon>
    </lineage>
</organism>
<reference evidence="2" key="1">
    <citation type="journal article" date="2009" name="Rice">
        <title>De Novo Next Generation Sequencing of Plant Genomes.</title>
        <authorList>
            <person name="Rounsley S."/>
            <person name="Marri P.R."/>
            <person name="Yu Y."/>
            <person name="He R."/>
            <person name="Sisneros N."/>
            <person name="Goicoechea J.L."/>
            <person name="Lee S.J."/>
            <person name="Angelova A."/>
            <person name="Kudrna D."/>
            <person name="Luo M."/>
            <person name="Affourtit J."/>
            <person name="Desany B."/>
            <person name="Knight J."/>
            <person name="Niazi F."/>
            <person name="Egholm M."/>
            <person name="Wing R.A."/>
        </authorList>
    </citation>
    <scope>NUCLEOTIDE SEQUENCE [LARGE SCALE GENOMIC DNA]</scope>
    <source>
        <strain evidence="2">cv. IRGC 105608</strain>
    </source>
</reference>
<keyword evidence="1" id="KW-1133">Transmembrane helix</keyword>
<protein>
    <submittedName>
        <fullName evidence="2">Uncharacterized protein</fullName>
    </submittedName>
</protein>
<feature type="transmembrane region" description="Helical" evidence="1">
    <location>
        <begin position="102"/>
        <end position="122"/>
    </location>
</feature>
<name>A0A0D3HMD8_9ORYZ</name>
<dbReference type="PaxDb" id="65489-OBART11G15170.1"/>